<dbReference type="AlphaFoldDB" id="A0A848DL64"/>
<comment type="caution">
    <text evidence="3">The sequence shown here is derived from an EMBL/GenBank/DDBJ whole genome shotgun (WGS) entry which is preliminary data.</text>
</comment>
<reference evidence="3 4" key="1">
    <citation type="submission" date="2020-04" db="EMBL/GenBank/DDBJ databases">
        <authorList>
            <person name="Klaysubun C."/>
            <person name="Duangmal K."/>
            <person name="Lipun K."/>
        </authorList>
    </citation>
    <scope>NUCLEOTIDE SEQUENCE [LARGE SCALE GENOMIC DNA]</scope>
    <source>
        <strain evidence="3 4">DSM 45300</strain>
    </source>
</reference>
<feature type="chain" id="PRO_5038951903" evidence="1">
    <location>
        <begin position="19"/>
        <end position="132"/>
    </location>
</feature>
<accession>A0A848DL64</accession>
<dbReference type="Pfam" id="PF13473">
    <property type="entry name" value="Cupredoxin_1"/>
    <property type="match status" value="1"/>
</dbReference>
<protein>
    <submittedName>
        <fullName evidence="3">Cupredoxin family copper-binding protein</fullName>
    </submittedName>
</protein>
<sequence>MRPYLGALSAVVALTALTGCGAPSTGPAAAPHAEHQVSMPMAGAEVAVRPVATATVSIANFAFAPAAITVKAGTTVTWTNNDSAPHDVRGGPLQSPTLNKGGTFSHTFATPGTFRYICSIHPSMTGTVTVTA</sequence>
<keyword evidence="1" id="KW-0732">Signal</keyword>
<evidence type="ECO:0000256" key="1">
    <source>
        <dbReference type="SAM" id="SignalP"/>
    </source>
</evidence>
<evidence type="ECO:0000259" key="2">
    <source>
        <dbReference type="Pfam" id="PF13473"/>
    </source>
</evidence>
<dbReference type="Gene3D" id="2.60.40.420">
    <property type="entry name" value="Cupredoxins - blue copper proteins"/>
    <property type="match status" value="1"/>
</dbReference>
<keyword evidence="4" id="KW-1185">Reference proteome</keyword>
<dbReference type="PANTHER" id="PTHR36507">
    <property type="entry name" value="BLL1555 PROTEIN"/>
    <property type="match status" value="1"/>
</dbReference>
<dbReference type="PROSITE" id="PS51257">
    <property type="entry name" value="PROKAR_LIPOPROTEIN"/>
    <property type="match status" value="1"/>
</dbReference>
<dbReference type="EMBL" id="JAAXKZ010000062">
    <property type="protein sequence ID" value="NMH93256.1"/>
    <property type="molecule type" value="Genomic_DNA"/>
</dbReference>
<evidence type="ECO:0000313" key="3">
    <source>
        <dbReference type="EMBL" id="NMH93256.1"/>
    </source>
</evidence>
<dbReference type="InterPro" id="IPR035668">
    <property type="entry name" value="Amicyanin"/>
</dbReference>
<dbReference type="CDD" id="cd13921">
    <property type="entry name" value="Amicyanin"/>
    <property type="match status" value="1"/>
</dbReference>
<evidence type="ECO:0000313" key="4">
    <source>
        <dbReference type="Proteomes" id="UP000586918"/>
    </source>
</evidence>
<dbReference type="InterPro" id="IPR008972">
    <property type="entry name" value="Cupredoxin"/>
</dbReference>
<gene>
    <name evidence="3" type="ORF">HF519_17100</name>
</gene>
<proteinExistence type="predicted"/>
<dbReference type="InterPro" id="IPR052721">
    <property type="entry name" value="ET_Amicyanin"/>
</dbReference>
<dbReference type="PANTHER" id="PTHR36507:SF1">
    <property type="entry name" value="BLL1555 PROTEIN"/>
    <property type="match status" value="1"/>
</dbReference>
<feature type="signal peptide" evidence="1">
    <location>
        <begin position="1"/>
        <end position="18"/>
    </location>
</feature>
<dbReference type="SUPFAM" id="SSF49503">
    <property type="entry name" value="Cupredoxins"/>
    <property type="match status" value="1"/>
</dbReference>
<feature type="domain" description="EfeO-type cupredoxin-like" evidence="2">
    <location>
        <begin position="52"/>
        <end position="130"/>
    </location>
</feature>
<organism evidence="3 4">
    <name type="scientific">Pseudonocardia bannensis</name>
    <dbReference type="NCBI Taxonomy" id="630973"/>
    <lineage>
        <taxon>Bacteria</taxon>
        <taxon>Bacillati</taxon>
        <taxon>Actinomycetota</taxon>
        <taxon>Actinomycetes</taxon>
        <taxon>Pseudonocardiales</taxon>
        <taxon>Pseudonocardiaceae</taxon>
        <taxon>Pseudonocardia</taxon>
    </lineage>
</organism>
<name>A0A848DL64_9PSEU</name>
<dbReference type="InterPro" id="IPR028096">
    <property type="entry name" value="EfeO_Cupredoxin"/>
</dbReference>
<dbReference type="Proteomes" id="UP000586918">
    <property type="component" value="Unassembled WGS sequence"/>
</dbReference>